<evidence type="ECO:0000313" key="7">
    <source>
        <dbReference type="Proteomes" id="UP001057702"/>
    </source>
</evidence>
<evidence type="ECO:0000313" key="6">
    <source>
        <dbReference type="EMBL" id="MCQ4081944.1"/>
    </source>
</evidence>
<comment type="subcellular location">
    <subcellularLocation>
        <location evidence="1">Periplasm</location>
    </subcellularLocation>
</comment>
<accession>A0ABT1PW94</accession>
<dbReference type="InterPro" id="IPR035668">
    <property type="entry name" value="Amicyanin"/>
</dbReference>
<keyword evidence="3" id="KW-0574">Periplasm</keyword>
<dbReference type="InterPro" id="IPR002386">
    <property type="entry name" value="Amicyanin/Pseudoazurin"/>
</dbReference>
<keyword evidence="2" id="KW-0813">Transport</keyword>
<dbReference type="Proteomes" id="UP001057702">
    <property type="component" value="Unassembled WGS sequence"/>
</dbReference>
<evidence type="ECO:0000256" key="4">
    <source>
        <dbReference type="ARBA" id="ARBA00022982"/>
    </source>
</evidence>
<evidence type="ECO:0000256" key="2">
    <source>
        <dbReference type="ARBA" id="ARBA00022448"/>
    </source>
</evidence>
<reference evidence="6" key="1">
    <citation type="submission" date="2022-06" db="EMBL/GenBank/DDBJ databases">
        <title>Draft genome sequence of Streptomyces sp. RB6PN25 isolated from peat swamp forest in Thailand.</title>
        <authorList>
            <person name="Duangmal K."/>
            <person name="Klaysubun C."/>
        </authorList>
    </citation>
    <scope>NUCLEOTIDE SEQUENCE</scope>
    <source>
        <strain evidence="6">RB6PN25</strain>
    </source>
</reference>
<dbReference type="RefSeq" id="WP_255920839.1">
    <property type="nucleotide sequence ID" value="NZ_JANFNG010000010.1"/>
</dbReference>
<dbReference type="SUPFAM" id="SSF49503">
    <property type="entry name" value="Cupredoxins"/>
    <property type="match status" value="1"/>
</dbReference>
<dbReference type="InterPro" id="IPR028096">
    <property type="entry name" value="EfeO_Cupredoxin"/>
</dbReference>
<dbReference type="PANTHER" id="PTHR36507">
    <property type="entry name" value="BLL1555 PROTEIN"/>
    <property type="match status" value="1"/>
</dbReference>
<evidence type="ECO:0000256" key="1">
    <source>
        <dbReference type="ARBA" id="ARBA00004418"/>
    </source>
</evidence>
<dbReference type="CDD" id="cd13921">
    <property type="entry name" value="Amicyanin"/>
    <property type="match status" value="1"/>
</dbReference>
<comment type="caution">
    <text evidence="6">The sequence shown here is derived from an EMBL/GenBank/DDBJ whole genome shotgun (WGS) entry which is preliminary data.</text>
</comment>
<evidence type="ECO:0000259" key="5">
    <source>
        <dbReference type="Pfam" id="PF13473"/>
    </source>
</evidence>
<gene>
    <name evidence="6" type="ORF">NGB36_15335</name>
</gene>
<feature type="domain" description="EfeO-type cupredoxin-like" evidence="5">
    <location>
        <begin position="52"/>
        <end position="146"/>
    </location>
</feature>
<name>A0ABT1PW94_9ACTN</name>
<keyword evidence="4" id="KW-0249">Electron transport</keyword>
<dbReference type="EMBL" id="JANFNG010000010">
    <property type="protein sequence ID" value="MCQ4081944.1"/>
    <property type="molecule type" value="Genomic_DNA"/>
</dbReference>
<dbReference type="PRINTS" id="PR00155">
    <property type="entry name" value="AMICYANIN"/>
</dbReference>
<organism evidence="6 7">
    <name type="scientific">Streptomyces humicola</name>
    <dbReference type="NCBI Taxonomy" id="2953240"/>
    <lineage>
        <taxon>Bacteria</taxon>
        <taxon>Bacillati</taxon>
        <taxon>Actinomycetota</taxon>
        <taxon>Actinomycetes</taxon>
        <taxon>Kitasatosporales</taxon>
        <taxon>Streptomycetaceae</taxon>
        <taxon>Streptomyces</taxon>
    </lineage>
</organism>
<proteinExistence type="predicted"/>
<dbReference type="Pfam" id="PF13473">
    <property type="entry name" value="Cupredoxin_1"/>
    <property type="match status" value="1"/>
</dbReference>
<sequence length="147" mass="14948">MTLCSGPRAGGDPPRRPVAKILVAATAALGISALGAWSPMGAAALAAHPNTAAAVATSPQAPAATSQKVTIAGLKFSPANLTVRAGTTVTWTNTDPVAHNVTSSGSGPLHSPTLNKGASYSYTFTKAGTYRYVCTFHNWMHGTVTVK</sequence>
<dbReference type="Gene3D" id="2.60.40.420">
    <property type="entry name" value="Cupredoxins - blue copper proteins"/>
    <property type="match status" value="1"/>
</dbReference>
<protein>
    <submittedName>
        <fullName evidence="6">Cupredoxin family copper-binding protein</fullName>
    </submittedName>
</protein>
<dbReference type="PANTHER" id="PTHR36507:SF1">
    <property type="entry name" value="BLL1555 PROTEIN"/>
    <property type="match status" value="1"/>
</dbReference>
<dbReference type="InterPro" id="IPR008972">
    <property type="entry name" value="Cupredoxin"/>
</dbReference>
<keyword evidence="7" id="KW-1185">Reference proteome</keyword>
<dbReference type="InterPro" id="IPR052721">
    <property type="entry name" value="ET_Amicyanin"/>
</dbReference>
<evidence type="ECO:0000256" key="3">
    <source>
        <dbReference type="ARBA" id="ARBA00022764"/>
    </source>
</evidence>